<name>A0AA36DR18_CYLNA</name>
<feature type="coiled-coil region" evidence="1">
    <location>
        <begin position="260"/>
        <end position="293"/>
    </location>
</feature>
<reference evidence="2" key="1">
    <citation type="submission" date="2023-07" db="EMBL/GenBank/DDBJ databases">
        <authorList>
            <consortium name="CYATHOMIX"/>
        </authorList>
    </citation>
    <scope>NUCLEOTIDE SEQUENCE</scope>
    <source>
        <strain evidence="2">N/A</strain>
    </source>
</reference>
<proteinExistence type="predicted"/>
<evidence type="ECO:0000313" key="3">
    <source>
        <dbReference type="Proteomes" id="UP001176961"/>
    </source>
</evidence>
<comment type="caution">
    <text evidence="2">The sequence shown here is derived from an EMBL/GenBank/DDBJ whole genome shotgun (WGS) entry which is preliminary data.</text>
</comment>
<sequence length="304" mass="34202">MSLIDDIKTDERLAKLNALVLLRYKPKGNGVEKPIQEYTKEELAKYLNTENEVAVELIYDLCLKEEPDTEYHLVVGQDEEPPTWDAENENTNVIDTLINKGYGKPTGGYGLSGFCIYPDIPGYEAYDKDRLPFVIDIKAFFRVSNFNLAASRVYSVPELKEQLTSIVKENLQKAQEAEFLAKQEIELKQQDAERQVGLKQAAVAQEVAEKELEVKRVREIQAAEIEKQAATVKAQQDKAVIEVEAEASITKTEAEKKVAILNAEAEKQRVILNANAQKEQIELDAQARKTQTELKADADLKSSN</sequence>
<dbReference type="Proteomes" id="UP001176961">
    <property type="component" value="Unassembled WGS sequence"/>
</dbReference>
<dbReference type="AlphaFoldDB" id="A0AA36DR18"/>
<protein>
    <submittedName>
        <fullName evidence="2">Uncharacterized protein</fullName>
    </submittedName>
</protein>
<gene>
    <name evidence="2" type="ORF">CYNAS_LOCUS4240</name>
</gene>
<organism evidence="2 3">
    <name type="scientific">Cylicocyclus nassatus</name>
    <name type="common">Nematode worm</name>
    <dbReference type="NCBI Taxonomy" id="53992"/>
    <lineage>
        <taxon>Eukaryota</taxon>
        <taxon>Metazoa</taxon>
        <taxon>Ecdysozoa</taxon>
        <taxon>Nematoda</taxon>
        <taxon>Chromadorea</taxon>
        <taxon>Rhabditida</taxon>
        <taxon>Rhabditina</taxon>
        <taxon>Rhabditomorpha</taxon>
        <taxon>Strongyloidea</taxon>
        <taxon>Strongylidae</taxon>
        <taxon>Cylicocyclus</taxon>
    </lineage>
</organism>
<keyword evidence="3" id="KW-1185">Reference proteome</keyword>
<accession>A0AA36DR18</accession>
<keyword evidence="1" id="KW-0175">Coiled coil</keyword>
<evidence type="ECO:0000256" key="1">
    <source>
        <dbReference type="SAM" id="Coils"/>
    </source>
</evidence>
<evidence type="ECO:0000313" key="2">
    <source>
        <dbReference type="EMBL" id="CAJ0592257.1"/>
    </source>
</evidence>
<dbReference type="EMBL" id="CATQJL010000043">
    <property type="protein sequence ID" value="CAJ0592257.1"/>
    <property type="molecule type" value="Genomic_DNA"/>
</dbReference>